<sequence>MSNKDIITVVGAVADKDKVVFYTDTGDKRIVPQSDPRLAVLLQKVIPEIQRGRSVTVSLEDYSLYEEFEKKTNSLVRFFRAAKEKVKTIVEAFIPAAPEKDDSDVEEDTKAYHAKVTAEAEIAVDAVATETLLEEAEKVAPVVPQKPRYEDLKQDLKPIKNDEPIADDETLVAVINGVAIPGVENLKSYIQHALKHNSPKAVTAFLERIARVIDQRGHSIPDLMRFLERGDLPLAEDGSIIAYKILRKTDRHPGFTYVDCHSGKVHQRVGTYVRVDESLVDKNRRNECSNGLHVARRGYIGHFSGDVCTIIKMAPEDVIAVPHNDPNKVRVCGYHIIFELPNHVYNVLRSNRPMTSDTEAAAMLAKAISGDHVGVLEEVWIGGSYGSNLSIKNRVDGYKATSEIQKTKVDKTEKVSKKAAAFDDATKNGIDPRQLNQKIKEENSKIAEEKKATGSLSISDRAREMFNRQLYADVKALSKTKKKSLRALGFNENEIDTINVGHATETLVVKQETPKAEPKKKVEKPASSKATKPVNVKNDPPAEPAKPGLLDGKDLTEQEVLYLKNKWEELYALKKKKKKSWVALGFSTKEIEDIEKNKP</sequence>
<organism evidence="2 3">
    <name type="scientific">Agrobacterium phage OLIVR1</name>
    <dbReference type="NCBI Taxonomy" id="2723769"/>
    <lineage>
        <taxon>Viruses</taxon>
        <taxon>Duplodnaviria</taxon>
        <taxon>Heunggongvirae</taxon>
        <taxon>Uroviricota</taxon>
        <taxon>Caudoviricetes</taxon>
        <taxon>Schitoviridae</taxon>
        <taxon>Oliverunavirus</taxon>
        <taxon>Oliverunavirus OLIVR1</taxon>
    </lineage>
</organism>
<evidence type="ECO:0000313" key="2">
    <source>
        <dbReference type="EMBL" id="QIW87259.1"/>
    </source>
</evidence>
<feature type="region of interest" description="Disordered" evidence="1">
    <location>
        <begin position="509"/>
        <end position="551"/>
    </location>
</feature>
<dbReference type="Proteomes" id="UP000671973">
    <property type="component" value="Segment"/>
</dbReference>
<accession>A0A858MRN5</accession>
<dbReference type="EMBL" id="MT234338">
    <property type="protein sequence ID" value="QIW87259.1"/>
    <property type="molecule type" value="Genomic_DNA"/>
</dbReference>
<keyword evidence="3" id="KW-1185">Reference proteome</keyword>
<evidence type="ECO:0000256" key="1">
    <source>
        <dbReference type="SAM" id="MobiDB-lite"/>
    </source>
</evidence>
<evidence type="ECO:0000313" key="3">
    <source>
        <dbReference type="Proteomes" id="UP000671973"/>
    </source>
</evidence>
<name>A0A858MRN5_9CAUD</name>
<feature type="compositionally biased region" description="Basic and acidic residues" evidence="1">
    <location>
        <begin position="512"/>
        <end position="526"/>
    </location>
</feature>
<reference evidence="2 3" key="1">
    <citation type="submission" date="2020-03" db="EMBL/GenBank/DDBJ databases">
        <authorList>
            <person name="Holtappels D."/>
            <person name="Bomans J.P.J."/>
            <person name="Lavigne R."/>
            <person name="Wagemans J."/>
        </authorList>
    </citation>
    <scope>NUCLEOTIDE SEQUENCE [LARGE SCALE GENOMIC DNA]</scope>
    <source>
        <strain evidence="2 3">OLIVR1</strain>
    </source>
</reference>
<gene>
    <name evidence="2" type="ORF">Ab1vBOLIVR1_gp64</name>
</gene>
<proteinExistence type="predicted"/>
<protein>
    <submittedName>
        <fullName evidence="2">RIIB-like lysis inhibitor</fullName>
    </submittedName>
</protein>